<dbReference type="AlphaFoldDB" id="A0A2M7RPW3"/>
<dbReference type="PIRSF" id="PIRSF002869">
    <property type="entry name" value="MviN"/>
    <property type="match status" value="1"/>
</dbReference>
<dbReference type="HAMAP" id="MF_02078">
    <property type="entry name" value="MurJ_MviN"/>
    <property type="match status" value="1"/>
</dbReference>
<feature type="transmembrane region" description="Helical" evidence="8">
    <location>
        <begin position="361"/>
        <end position="386"/>
    </location>
</feature>
<organism evidence="10 11">
    <name type="scientific">bacterium (Candidatus Gribaldobacteria) CG_4_10_14_0_8_um_filter_33_9</name>
    <dbReference type="NCBI Taxonomy" id="2014266"/>
    <lineage>
        <taxon>Bacteria</taxon>
        <taxon>Candidatus Gribaldobacteria</taxon>
    </lineage>
</organism>
<evidence type="ECO:0000256" key="3">
    <source>
        <dbReference type="ARBA" id="ARBA00022692"/>
    </source>
</evidence>
<sequence>MTITKILNSQTKTITFAAFLLFLSAFLSRLLGLLRDNLLANLFVKQETDIYFAAFLLPDFLYGILITGGIVAAFLPVFAENFKISHLQARALFNSIFTIFFIALILISLLLVIFAPQFVGIIAPGFSADQQALMVILTRIMCLSPVLLGVSSIFSSILQYFNLFWAVALAPLFYNFGIIFGILFLTPIFGLQGLGLGVILGAFLHLLIQIFPLSKIGFLPYFSFDFKPCFFSLKKFLKLMIPRTIGSIAYNLNLVIITAIASTLSAGAISVFNFSNNLQYIPVGLIGVSFATASFPLFSQIFIEKNKEKFSQIFFAIFSKILFLIIPLSVLIFLFRSQLVNLIFSASILEVSHFEQTQARLIAASLGVFSFSLFAACLMPFLIRVFFSIQNTKTPVKIALFTMLFNIILCYFFVWLLSFSNFFQSAIISFLHINNIKDISVIALPLALSFSAIFQFFLLILEIKKKLNFLKFSEIFSCFKKILIASLLMTVLCYFVLNVFVFTPFLQLILASLTALFSYFAFAHFLKLKETKIIFDFLKKFIK</sequence>
<keyword evidence="8 9" id="KW-0961">Cell wall biogenesis/degradation</keyword>
<dbReference type="GO" id="GO:0071555">
    <property type="term" value="P:cell wall organization"/>
    <property type="evidence" value="ECO:0007669"/>
    <property type="project" value="UniProtKB-UniRule"/>
</dbReference>
<evidence type="ECO:0000256" key="6">
    <source>
        <dbReference type="ARBA" id="ARBA00022989"/>
    </source>
</evidence>
<dbReference type="GO" id="GO:0034204">
    <property type="term" value="P:lipid translocation"/>
    <property type="evidence" value="ECO:0007669"/>
    <property type="project" value="TreeGrafter"/>
</dbReference>
<feature type="transmembrane region" description="Helical" evidence="8">
    <location>
        <begin position="163"/>
        <end position="185"/>
    </location>
</feature>
<dbReference type="NCBIfam" id="TIGR01695">
    <property type="entry name" value="murJ_mviN"/>
    <property type="match status" value="1"/>
</dbReference>
<evidence type="ECO:0000313" key="11">
    <source>
        <dbReference type="Proteomes" id="UP000229371"/>
    </source>
</evidence>
<feature type="transmembrane region" description="Helical" evidence="8">
    <location>
        <begin position="51"/>
        <end position="79"/>
    </location>
</feature>
<comment type="subcellular location">
    <subcellularLocation>
        <location evidence="1 8">Cell membrane</location>
        <topology evidence="1 8">Multi-pass membrane protein</topology>
    </subcellularLocation>
</comment>
<keyword evidence="6 8" id="KW-1133">Transmembrane helix</keyword>
<evidence type="ECO:0000256" key="8">
    <source>
        <dbReference type="HAMAP-Rule" id="MF_02078"/>
    </source>
</evidence>
<evidence type="ECO:0000256" key="7">
    <source>
        <dbReference type="ARBA" id="ARBA00023136"/>
    </source>
</evidence>
<evidence type="ECO:0000256" key="2">
    <source>
        <dbReference type="ARBA" id="ARBA00022475"/>
    </source>
</evidence>
<evidence type="ECO:0000256" key="9">
    <source>
        <dbReference type="PIRNR" id="PIRNR002869"/>
    </source>
</evidence>
<comment type="caution">
    <text evidence="10">The sequence shown here is derived from an EMBL/GenBank/DDBJ whole genome shotgun (WGS) entry which is preliminary data.</text>
</comment>
<evidence type="ECO:0000256" key="1">
    <source>
        <dbReference type="ARBA" id="ARBA00004651"/>
    </source>
</evidence>
<keyword evidence="2 8" id="KW-1003">Cell membrane</keyword>
<accession>A0A2M7RPW3</accession>
<dbReference type="PANTHER" id="PTHR47019">
    <property type="entry name" value="LIPID II FLIPPASE MURJ"/>
    <property type="match status" value="1"/>
</dbReference>
<dbReference type="PRINTS" id="PR01806">
    <property type="entry name" value="VIRFACTRMVIN"/>
</dbReference>
<feature type="transmembrane region" description="Helical" evidence="8">
    <location>
        <begin position="439"/>
        <end position="461"/>
    </location>
</feature>
<dbReference type="InterPro" id="IPR004268">
    <property type="entry name" value="MurJ"/>
</dbReference>
<gene>
    <name evidence="10" type="primary">mviN</name>
    <name evidence="8" type="synonym">murJ</name>
    <name evidence="10" type="ORF">COY61_00365</name>
</gene>
<comment type="function">
    <text evidence="8 9">Involved in peptidoglycan biosynthesis. Transports lipid-linked peptidoglycan precursors from the inner to the outer leaflet of the cytoplasmic membrane.</text>
</comment>
<keyword evidence="3 8" id="KW-0812">Transmembrane</keyword>
<proteinExistence type="inferred from homology"/>
<evidence type="ECO:0000313" key="10">
    <source>
        <dbReference type="EMBL" id="PIZ01221.1"/>
    </source>
</evidence>
<protein>
    <recommendedName>
        <fullName evidence="8">Probable lipid II flippase MurJ</fullName>
    </recommendedName>
</protein>
<dbReference type="GO" id="GO:0009252">
    <property type="term" value="P:peptidoglycan biosynthetic process"/>
    <property type="evidence" value="ECO:0007669"/>
    <property type="project" value="UniProtKB-UniRule"/>
</dbReference>
<feature type="transmembrane region" description="Helical" evidence="8">
    <location>
        <begin position="191"/>
        <end position="211"/>
    </location>
</feature>
<dbReference type="GO" id="GO:0015648">
    <property type="term" value="F:lipid-linked peptidoglycan transporter activity"/>
    <property type="evidence" value="ECO:0007669"/>
    <property type="project" value="UniProtKB-UniRule"/>
</dbReference>
<feature type="transmembrane region" description="Helical" evidence="8">
    <location>
        <begin position="280"/>
        <end position="301"/>
    </location>
</feature>
<dbReference type="GO" id="GO:0005886">
    <property type="term" value="C:plasma membrane"/>
    <property type="evidence" value="ECO:0007669"/>
    <property type="project" value="UniProtKB-SubCell"/>
</dbReference>
<keyword evidence="7 8" id="KW-0472">Membrane</keyword>
<name>A0A2M7RPW3_9BACT</name>
<feature type="transmembrane region" description="Helical" evidence="8">
    <location>
        <begin position="313"/>
        <end position="335"/>
    </location>
</feature>
<dbReference type="Proteomes" id="UP000229371">
    <property type="component" value="Unassembled WGS sequence"/>
</dbReference>
<keyword evidence="4 8" id="KW-0133">Cell shape</keyword>
<feature type="transmembrane region" description="Helical" evidence="8">
    <location>
        <begin position="91"/>
        <end position="119"/>
    </location>
</feature>
<evidence type="ECO:0000256" key="4">
    <source>
        <dbReference type="ARBA" id="ARBA00022960"/>
    </source>
</evidence>
<feature type="transmembrane region" description="Helical" evidence="8">
    <location>
        <begin position="131"/>
        <end position="151"/>
    </location>
</feature>
<feature type="transmembrane region" description="Helical" evidence="8">
    <location>
        <begin position="482"/>
        <end position="502"/>
    </location>
</feature>
<dbReference type="UniPathway" id="UPA00219"/>
<comment type="pathway">
    <text evidence="8">Cell wall biogenesis; peptidoglycan biosynthesis.</text>
</comment>
<feature type="transmembrane region" description="Helical" evidence="8">
    <location>
        <begin position="508"/>
        <end position="526"/>
    </location>
</feature>
<dbReference type="GO" id="GO:0008360">
    <property type="term" value="P:regulation of cell shape"/>
    <property type="evidence" value="ECO:0007669"/>
    <property type="project" value="UniProtKB-UniRule"/>
</dbReference>
<reference evidence="11" key="1">
    <citation type="submission" date="2017-09" db="EMBL/GenBank/DDBJ databases">
        <title>Depth-based differentiation of microbial function through sediment-hosted aquifers and enrichment of novel symbionts in the deep terrestrial subsurface.</title>
        <authorList>
            <person name="Probst A.J."/>
            <person name="Ladd B."/>
            <person name="Jarett J.K."/>
            <person name="Geller-Mcgrath D.E."/>
            <person name="Sieber C.M.K."/>
            <person name="Emerson J.B."/>
            <person name="Anantharaman K."/>
            <person name="Thomas B.C."/>
            <person name="Malmstrom R."/>
            <person name="Stieglmeier M."/>
            <person name="Klingl A."/>
            <person name="Woyke T."/>
            <person name="Ryan C.M."/>
            <person name="Banfield J.F."/>
        </authorList>
    </citation>
    <scope>NUCLEOTIDE SEQUENCE [LARGE SCALE GENOMIC DNA]</scope>
</reference>
<dbReference type="Pfam" id="PF03023">
    <property type="entry name" value="MurJ"/>
    <property type="match status" value="1"/>
</dbReference>
<dbReference type="EMBL" id="PFMI01000008">
    <property type="protein sequence ID" value="PIZ01221.1"/>
    <property type="molecule type" value="Genomic_DNA"/>
</dbReference>
<dbReference type="InterPro" id="IPR051050">
    <property type="entry name" value="Lipid_II_flippase_MurJ/MviN"/>
</dbReference>
<keyword evidence="8 9" id="KW-0813">Transport</keyword>
<evidence type="ECO:0000256" key="5">
    <source>
        <dbReference type="ARBA" id="ARBA00022984"/>
    </source>
</evidence>
<dbReference type="PANTHER" id="PTHR47019:SF1">
    <property type="entry name" value="LIPID II FLIPPASE MURJ"/>
    <property type="match status" value="1"/>
</dbReference>
<keyword evidence="5 8" id="KW-0573">Peptidoglycan synthesis</keyword>
<feature type="transmembrane region" description="Helical" evidence="8">
    <location>
        <begin position="12"/>
        <end position="31"/>
    </location>
</feature>
<feature type="transmembrane region" description="Helical" evidence="8">
    <location>
        <begin position="398"/>
        <end position="419"/>
    </location>
</feature>
<feature type="transmembrane region" description="Helical" evidence="8">
    <location>
        <begin position="248"/>
        <end position="274"/>
    </location>
</feature>
<comment type="similarity">
    <text evidence="8 9">Belongs to the MurJ/MviN family.</text>
</comment>